<name>A0A1V0GYG4_9RHOB</name>
<keyword evidence="1 3" id="KW-0378">Hydrolase</keyword>
<proteinExistence type="predicted"/>
<dbReference type="PANTHER" id="PTHR43540:SF6">
    <property type="entry name" value="ISOCHORISMATASE-LIKE DOMAIN-CONTAINING PROTEIN"/>
    <property type="match status" value="1"/>
</dbReference>
<keyword evidence="4" id="KW-1185">Reference proteome</keyword>
<feature type="domain" description="Isochorismatase-like" evidence="2">
    <location>
        <begin position="1"/>
        <end position="172"/>
    </location>
</feature>
<dbReference type="InterPro" id="IPR050272">
    <property type="entry name" value="Isochorismatase-like_hydrls"/>
</dbReference>
<dbReference type="AlphaFoldDB" id="A0A1V0GYG4"/>
<organism evidence="3 4">
    <name type="scientific">Paracoccus yeei</name>
    <dbReference type="NCBI Taxonomy" id="147645"/>
    <lineage>
        <taxon>Bacteria</taxon>
        <taxon>Pseudomonadati</taxon>
        <taxon>Pseudomonadota</taxon>
        <taxon>Alphaproteobacteria</taxon>
        <taxon>Rhodobacterales</taxon>
        <taxon>Paracoccaceae</taxon>
        <taxon>Paracoccus</taxon>
    </lineage>
</organism>
<reference evidence="3" key="1">
    <citation type="submission" date="2017-12" db="EMBL/GenBank/DDBJ databases">
        <title>FDA dAtabase for Regulatory Grade micrObial Sequences (FDA-ARGOS): Supporting development and validation of Infectious Disease Dx tests.</title>
        <authorList>
            <person name="Campos J."/>
            <person name="Goldberg B."/>
            <person name="Tallon L."/>
            <person name="Sadzewicz L."/>
            <person name="Sengamalay N."/>
            <person name="Ott S."/>
            <person name="Godinez A."/>
            <person name="Nagaraj S."/>
            <person name="Vyas G."/>
            <person name="Aluvathingal J."/>
            <person name="Nadendla S."/>
            <person name="Geyer C."/>
            <person name="Nandy P."/>
            <person name="Hobson J."/>
            <person name="Sichtig H."/>
        </authorList>
    </citation>
    <scope>NUCLEOTIDE SEQUENCE</scope>
    <source>
        <strain evidence="3">FDAARGOS_252</strain>
        <plasmid evidence="3">unnamed4</plasmid>
    </source>
</reference>
<dbReference type="PANTHER" id="PTHR43540">
    <property type="entry name" value="PEROXYUREIDOACRYLATE/UREIDOACRYLATE AMIDOHYDROLASE-RELATED"/>
    <property type="match status" value="1"/>
</dbReference>
<dbReference type="InterPro" id="IPR036380">
    <property type="entry name" value="Isochorismatase-like_sf"/>
</dbReference>
<geneLocation type="plasmid" evidence="3 4">
    <name>unnamed4</name>
</geneLocation>
<sequence length="183" mass="20297">MQQIFAPGSPWAVPWIERILPAVVALVEASPARTLFTRFIPPERPGDARGAWARYYAAWPMMLRQNLDLRRLDLLPALSRHSPPARVLDKAVYSPWHDGSLHWSLHRAGITALVVSGGETDVCLLATVLGAVDLGYRVVLVADATCSSTDQGHEAAMALYRHRFSHQIETAELEQVLDAWRPG</sequence>
<dbReference type="Gene3D" id="3.40.50.850">
    <property type="entry name" value="Isochorismatase-like"/>
    <property type="match status" value="1"/>
</dbReference>
<dbReference type="InterPro" id="IPR000868">
    <property type="entry name" value="Isochorismatase-like_dom"/>
</dbReference>
<dbReference type="CDD" id="cd00431">
    <property type="entry name" value="cysteine_hydrolases"/>
    <property type="match status" value="1"/>
</dbReference>
<evidence type="ECO:0000259" key="2">
    <source>
        <dbReference type="Pfam" id="PF00857"/>
    </source>
</evidence>
<dbReference type="EMBL" id="CP020444">
    <property type="protein sequence ID" value="ARC38858.1"/>
    <property type="molecule type" value="Genomic_DNA"/>
</dbReference>
<evidence type="ECO:0000313" key="4">
    <source>
        <dbReference type="Proteomes" id="UP000191257"/>
    </source>
</evidence>
<protein>
    <submittedName>
        <fullName evidence="3">Cysteine hydrolase</fullName>
    </submittedName>
</protein>
<evidence type="ECO:0000256" key="1">
    <source>
        <dbReference type="ARBA" id="ARBA00022801"/>
    </source>
</evidence>
<evidence type="ECO:0000313" key="3">
    <source>
        <dbReference type="EMBL" id="ARC38858.1"/>
    </source>
</evidence>
<dbReference type="Proteomes" id="UP000191257">
    <property type="component" value="Plasmid unnamed4"/>
</dbReference>
<dbReference type="GO" id="GO:0016787">
    <property type="term" value="F:hydrolase activity"/>
    <property type="evidence" value="ECO:0007669"/>
    <property type="project" value="UniProtKB-KW"/>
</dbReference>
<gene>
    <name evidence="3" type="ORF">A6J80_21395</name>
</gene>
<accession>A0A1V0GYG4</accession>
<dbReference type="SUPFAM" id="SSF52499">
    <property type="entry name" value="Isochorismatase-like hydrolases"/>
    <property type="match status" value="1"/>
</dbReference>
<dbReference type="KEGG" id="pye:A6J80_21395"/>
<dbReference type="Pfam" id="PF00857">
    <property type="entry name" value="Isochorismatase"/>
    <property type="match status" value="1"/>
</dbReference>
<keyword evidence="3" id="KW-0614">Plasmid</keyword>